<feature type="transmembrane region" description="Helical" evidence="10">
    <location>
        <begin position="607"/>
        <end position="630"/>
    </location>
</feature>
<organism evidence="12 13">
    <name type="scientific">Microthyrium microscopicum</name>
    <dbReference type="NCBI Taxonomy" id="703497"/>
    <lineage>
        <taxon>Eukaryota</taxon>
        <taxon>Fungi</taxon>
        <taxon>Dikarya</taxon>
        <taxon>Ascomycota</taxon>
        <taxon>Pezizomycotina</taxon>
        <taxon>Dothideomycetes</taxon>
        <taxon>Dothideomycetes incertae sedis</taxon>
        <taxon>Microthyriales</taxon>
        <taxon>Microthyriaceae</taxon>
        <taxon>Microthyrium</taxon>
    </lineage>
</organism>
<dbReference type="EMBL" id="MU004241">
    <property type="protein sequence ID" value="KAF2665007.1"/>
    <property type="molecule type" value="Genomic_DNA"/>
</dbReference>
<dbReference type="GO" id="GO:0032220">
    <property type="term" value="P:plasma membrane fusion involved in cytogamy"/>
    <property type="evidence" value="ECO:0007669"/>
    <property type="project" value="TreeGrafter"/>
</dbReference>
<keyword evidence="5 10" id="KW-0812">Transmembrane</keyword>
<feature type="compositionally biased region" description="Low complexity" evidence="11">
    <location>
        <begin position="735"/>
        <end position="746"/>
    </location>
</feature>
<dbReference type="GO" id="GO:0005886">
    <property type="term" value="C:plasma membrane"/>
    <property type="evidence" value="ECO:0007669"/>
    <property type="project" value="UniProtKB-SubCell"/>
</dbReference>
<dbReference type="PANTHER" id="PTHR31030:SF1">
    <property type="entry name" value="PLASMA MEMBRANE FUSION PROTEIN PRM1"/>
    <property type="match status" value="1"/>
</dbReference>
<comment type="similarity">
    <text evidence="3 10">Belongs to the PRM1 family.</text>
</comment>
<evidence type="ECO:0000256" key="8">
    <source>
        <dbReference type="ARBA" id="ARBA00023136"/>
    </source>
</evidence>
<feature type="compositionally biased region" description="Polar residues" evidence="11">
    <location>
        <begin position="657"/>
        <end position="673"/>
    </location>
</feature>
<evidence type="ECO:0000256" key="5">
    <source>
        <dbReference type="ARBA" id="ARBA00022692"/>
    </source>
</evidence>
<name>A0A6A6U0P4_9PEZI</name>
<evidence type="ECO:0000256" key="9">
    <source>
        <dbReference type="ARBA" id="ARBA00023180"/>
    </source>
</evidence>
<evidence type="ECO:0000256" key="2">
    <source>
        <dbReference type="ARBA" id="ARBA00004651"/>
    </source>
</evidence>
<reference evidence="12" key="1">
    <citation type="journal article" date="2020" name="Stud. Mycol.">
        <title>101 Dothideomycetes genomes: a test case for predicting lifestyles and emergence of pathogens.</title>
        <authorList>
            <person name="Haridas S."/>
            <person name="Albert R."/>
            <person name="Binder M."/>
            <person name="Bloem J."/>
            <person name="Labutti K."/>
            <person name="Salamov A."/>
            <person name="Andreopoulos B."/>
            <person name="Baker S."/>
            <person name="Barry K."/>
            <person name="Bills G."/>
            <person name="Bluhm B."/>
            <person name="Cannon C."/>
            <person name="Castanera R."/>
            <person name="Culley D."/>
            <person name="Daum C."/>
            <person name="Ezra D."/>
            <person name="Gonzalez J."/>
            <person name="Henrissat B."/>
            <person name="Kuo A."/>
            <person name="Liang C."/>
            <person name="Lipzen A."/>
            <person name="Lutzoni F."/>
            <person name="Magnuson J."/>
            <person name="Mondo S."/>
            <person name="Nolan M."/>
            <person name="Ohm R."/>
            <person name="Pangilinan J."/>
            <person name="Park H.-J."/>
            <person name="Ramirez L."/>
            <person name="Alfaro M."/>
            <person name="Sun H."/>
            <person name="Tritt A."/>
            <person name="Yoshinaga Y."/>
            <person name="Zwiers L.-H."/>
            <person name="Turgeon B."/>
            <person name="Goodwin S."/>
            <person name="Spatafora J."/>
            <person name="Crous P."/>
            <person name="Grigoriev I."/>
        </authorList>
    </citation>
    <scope>NUCLEOTIDE SEQUENCE</scope>
    <source>
        <strain evidence="12">CBS 115976</strain>
    </source>
</reference>
<dbReference type="OrthoDB" id="5356111at2759"/>
<evidence type="ECO:0000256" key="3">
    <source>
        <dbReference type="ARBA" id="ARBA00010780"/>
    </source>
</evidence>
<keyword evidence="8 10" id="KW-0472">Membrane</keyword>
<protein>
    <recommendedName>
        <fullName evidence="10">Plasma membrane fusion protein PRM1</fullName>
    </recommendedName>
</protein>
<keyword evidence="7 10" id="KW-1133">Transmembrane helix</keyword>
<evidence type="ECO:0000256" key="6">
    <source>
        <dbReference type="ARBA" id="ARBA00022971"/>
    </source>
</evidence>
<evidence type="ECO:0000256" key="11">
    <source>
        <dbReference type="SAM" id="MobiDB-lite"/>
    </source>
</evidence>
<sequence>MAFQENQQQTFPAVPPSFSAGGHEMRDYYADSAAPRPITNEDPYLTPYLGLRARLSQTWINQWTLLLLLVLARVILALISANDLIEDAHDEALSACSVVEKAGSTLASVPHYAAQGFNSMAGTGVTKAVAGLESMVTLMLTGVEQMVVFYIGMLTNTYLCLITLAVGGSLHAVLDVLSSVEASLNKTLGTIGDDVGNIAGGLQKSIQALVSGINTVFGNNNPPKIDFSGPIGELKNFKLPSGFSDDLQKLNSSIPTFADVQNATNSVIELPFEEVKKLITAAWGNYTFNHSILPVPQKETVTFCSDNQHLNNFFNDLRNIAKYAKMIFLSVLLICAIAACIPMAMLEYRRYFKMRIRSKIISKMTRSPMDQAYLFSRPYSSDFGWVLARRFKNPRTQVLVRWCWAYCTTLPALLLLSLALAGFFACLCQFIFLKVVEKTVPELTAEVAGMVGDVVNKLNNASESWANQTNAVILKESDTLNHDLLGWVGTSTTAVNSTLNKFVDETVGVLNKTFGGTPLQQPILEVFNCLIGLKIAGIEKGLTWVHDNAHIGFPMLSNDTLTGGFLSKSSPTVKNFFADPQGVTQDDVSRAVDKVGAKLEKGIQQEAIISAFLLAAYAIIVIIGVVTTCVRAHQRDKLRGEGGNDYDMFAIPMTEMQASSAHDGNTAAVSTKASDGEDHPLGPAPAYSQANSDINANAPYALNPHPLPQHDNVEDEYNLEKTHATATNPGWWSPTTQTQNQNQNQNPYHYNNEKGGFI</sequence>
<gene>
    <name evidence="12" type="ORF">BT63DRAFT_82579</name>
</gene>
<dbReference type="AlphaFoldDB" id="A0A6A6U0P4"/>
<comment type="subcellular location">
    <subcellularLocation>
        <location evidence="2 10">Cell membrane</location>
        <topology evidence="2 10">Multi-pass membrane protein</topology>
    </subcellularLocation>
</comment>
<dbReference type="GO" id="GO:0043332">
    <property type="term" value="C:mating projection tip"/>
    <property type="evidence" value="ECO:0007669"/>
    <property type="project" value="UniProtKB-UniRule"/>
</dbReference>
<feature type="compositionally biased region" description="Polar residues" evidence="11">
    <location>
        <begin position="725"/>
        <end position="734"/>
    </location>
</feature>
<evidence type="ECO:0000256" key="4">
    <source>
        <dbReference type="ARBA" id="ARBA00022475"/>
    </source>
</evidence>
<comment type="caution">
    <text evidence="10">Lacks conserved residue(s) required for the propagation of feature annotation.</text>
</comment>
<accession>A0A6A6U0P4</accession>
<evidence type="ECO:0000256" key="7">
    <source>
        <dbReference type="ARBA" id="ARBA00022989"/>
    </source>
</evidence>
<feature type="transmembrane region" description="Helical" evidence="10">
    <location>
        <begin position="399"/>
        <end position="432"/>
    </location>
</feature>
<keyword evidence="6 10" id="KW-0184">Conjugation</keyword>
<feature type="transmembrane region" description="Helical" evidence="10">
    <location>
        <begin position="326"/>
        <end position="348"/>
    </location>
</feature>
<proteinExistence type="inferred from homology"/>
<evidence type="ECO:0000256" key="1">
    <source>
        <dbReference type="ARBA" id="ARBA00002512"/>
    </source>
</evidence>
<keyword evidence="4 10" id="KW-1003">Cell membrane</keyword>
<feature type="region of interest" description="Disordered" evidence="11">
    <location>
        <begin position="725"/>
        <end position="758"/>
    </location>
</feature>
<keyword evidence="13" id="KW-1185">Reference proteome</keyword>
<feature type="region of interest" description="Disordered" evidence="11">
    <location>
        <begin position="657"/>
        <end position="690"/>
    </location>
</feature>
<dbReference type="PANTHER" id="PTHR31030">
    <property type="entry name" value="PLASMA MEMBRANE FUSION PROTEIN PRM1"/>
    <property type="match status" value="1"/>
</dbReference>
<evidence type="ECO:0000256" key="10">
    <source>
        <dbReference type="RuleBase" id="RU366035"/>
    </source>
</evidence>
<keyword evidence="9" id="KW-0325">Glycoprotein</keyword>
<evidence type="ECO:0000313" key="13">
    <source>
        <dbReference type="Proteomes" id="UP000799302"/>
    </source>
</evidence>
<feature type="transmembrane region" description="Helical" evidence="10">
    <location>
        <begin position="147"/>
        <end position="174"/>
    </location>
</feature>
<comment type="function">
    <text evidence="1 10">Involved in cell fusion during mating by stabilizing the plasma membrane fusion event.</text>
</comment>
<dbReference type="InterPro" id="IPR026777">
    <property type="entry name" value="PRM1"/>
</dbReference>
<dbReference type="Proteomes" id="UP000799302">
    <property type="component" value="Unassembled WGS sequence"/>
</dbReference>
<evidence type="ECO:0000313" key="12">
    <source>
        <dbReference type="EMBL" id="KAF2665007.1"/>
    </source>
</evidence>